<keyword evidence="2" id="KW-1185">Reference proteome</keyword>
<proteinExistence type="predicted"/>
<protein>
    <submittedName>
        <fullName evidence="1">Uncharacterized protein</fullName>
    </submittedName>
</protein>
<organism evidence="1 2">
    <name type="scientific">Microbulbifer okhotskensis</name>
    <dbReference type="NCBI Taxonomy" id="2926617"/>
    <lineage>
        <taxon>Bacteria</taxon>
        <taxon>Pseudomonadati</taxon>
        <taxon>Pseudomonadota</taxon>
        <taxon>Gammaproteobacteria</taxon>
        <taxon>Cellvibrionales</taxon>
        <taxon>Microbulbiferaceae</taxon>
        <taxon>Microbulbifer</taxon>
    </lineage>
</organism>
<evidence type="ECO:0000313" key="2">
    <source>
        <dbReference type="Proteomes" id="UP001139028"/>
    </source>
</evidence>
<dbReference type="EMBL" id="JALBWM010000188">
    <property type="protein sequence ID" value="MCO1336755.1"/>
    <property type="molecule type" value="Genomic_DNA"/>
</dbReference>
<accession>A0A9X2ESQ1</accession>
<gene>
    <name evidence="1" type="ORF">MO867_20725</name>
</gene>
<dbReference type="Proteomes" id="UP001139028">
    <property type="component" value="Unassembled WGS sequence"/>
</dbReference>
<dbReference type="AlphaFoldDB" id="A0A9X2ESQ1"/>
<reference evidence="1" key="1">
    <citation type="journal article" date="2022" name="Arch. Microbiol.">
        <title>Microbulbifer okhotskensis sp. nov., isolated from a deep bottom sediment of the Okhotsk Sea.</title>
        <authorList>
            <person name="Romanenko L."/>
            <person name="Kurilenko V."/>
            <person name="Otstavnykh N."/>
            <person name="Velansky P."/>
            <person name="Isaeva M."/>
            <person name="Mikhailov V."/>
        </authorList>
    </citation>
    <scope>NUCLEOTIDE SEQUENCE</scope>
    <source>
        <strain evidence="1">OS29</strain>
    </source>
</reference>
<comment type="caution">
    <text evidence="1">The sequence shown here is derived from an EMBL/GenBank/DDBJ whole genome shotgun (WGS) entry which is preliminary data.</text>
</comment>
<evidence type="ECO:0000313" key="1">
    <source>
        <dbReference type="EMBL" id="MCO1336755.1"/>
    </source>
</evidence>
<name>A0A9X2ESQ1_9GAMM</name>
<sequence length="36" mass="4186">MTGNLYATREDAITDVRAYIAYYNSLSTFLHKATKW</sequence>